<dbReference type="RefSeq" id="WP_043698331.1">
    <property type="nucleotide sequence ID" value="NZ_CP083911.1"/>
</dbReference>
<evidence type="ECO:0000313" key="1">
    <source>
        <dbReference type="EMBL" id="TSE34065.1"/>
    </source>
</evidence>
<dbReference type="Proteomes" id="UP000317763">
    <property type="component" value="Unassembled WGS sequence"/>
</dbReference>
<comment type="caution">
    <text evidence="1">The sequence shown here is derived from an EMBL/GenBank/DDBJ whole genome shotgun (WGS) entry which is preliminary data.</text>
</comment>
<protein>
    <recommendedName>
        <fullName evidence="3">General secretion pathway protein K</fullName>
    </recommendedName>
</protein>
<evidence type="ECO:0000313" key="2">
    <source>
        <dbReference type="Proteomes" id="UP000317763"/>
    </source>
</evidence>
<evidence type="ECO:0008006" key="3">
    <source>
        <dbReference type="Google" id="ProtNLM"/>
    </source>
</evidence>
<gene>
    <name evidence="1" type="ORF">Ttaiw_00125</name>
</gene>
<accession>A0A554XE07</accession>
<dbReference type="EMBL" id="VJOM01000001">
    <property type="protein sequence ID" value="TSE34065.1"/>
    <property type="molecule type" value="Genomic_DNA"/>
</dbReference>
<dbReference type="STRING" id="307486.GCA_000807215_00166"/>
<dbReference type="AlphaFoldDB" id="A0A554XE07"/>
<reference evidence="1 2" key="1">
    <citation type="submission" date="2019-07" db="EMBL/GenBank/DDBJ databases">
        <title>Tepidimonas taiwanensis I1-1 draft genome.</title>
        <authorList>
            <person name="Da Costa M.S."/>
            <person name="Froufe H.J.C."/>
            <person name="Egas C."/>
            <person name="Albuquerque L."/>
        </authorList>
    </citation>
    <scope>NUCLEOTIDE SEQUENCE [LARGE SCALE GENOMIC DNA]</scope>
    <source>
        <strain evidence="1 2">I1-1</strain>
    </source>
</reference>
<name>A0A554XE07_9BURK</name>
<proteinExistence type="predicted"/>
<sequence length="267" mass="28810">MAIVAVLWIMAALISAAVALTAWVRDRAAQRFQETATVHATAVAQAALLQLLAHPSAQADGPIRRWRVTIGKDEVLIQRTSAHGAVDLNHAPADLIQAVLRHAGGLDAGEAQRWAQAIVDIRQRAAAQSRPAFQSVQDLLQRPGLPLHLWLQVEYALTVDSGDAAVDPYAASPAVLLCLAQGDAARAAQWALAQSNAAPMDTTAIPAQWLRQGSSNRWVWTARVAMGEGQELQLSWLVERAGAPWPWRLLKQTTRVAQPQPDAPTPT</sequence>
<keyword evidence="2" id="KW-1185">Reference proteome</keyword>
<organism evidence="1 2">
    <name type="scientific">Tepidimonas taiwanensis</name>
    <dbReference type="NCBI Taxonomy" id="307486"/>
    <lineage>
        <taxon>Bacteria</taxon>
        <taxon>Pseudomonadati</taxon>
        <taxon>Pseudomonadota</taxon>
        <taxon>Betaproteobacteria</taxon>
        <taxon>Burkholderiales</taxon>
        <taxon>Tepidimonas</taxon>
    </lineage>
</organism>